<proteinExistence type="predicted"/>
<accession>A0A254N9B3</accession>
<dbReference type="Pfam" id="PF05144">
    <property type="entry name" value="Phage_CRI"/>
    <property type="match status" value="1"/>
</dbReference>
<dbReference type="RefSeq" id="WP_088484101.1">
    <property type="nucleotide sequence ID" value="NZ_NISI01000006.1"/>
</dbReference>
<evidence type="ECO:0000313" key="2">
    <source>
        <dbReference type="EMBL" id="OWR02947.1"/>
    </source>
</evidence>
<dbReference type="GO" id="GO:0006260">
    <property type="term" value="P:DNA replication"/>
    <property type="evidence" value="ECO:0007669"/>
    <property type="project" value="InterPro"/>
</dbReference>
<dbReference type="EMBL" id="NISI01000006">
    <property type="protein sequence ID" value="OWR02947.1"/>
    <property type="molecule type" value="Genomic_DNA"/>
</dbReference>
<comment type="caution">
    <text evidence="2">The sequence shown here is derived from an EMBL/GenBank/DDBJ whole genome shotgun (WGS) entry which is preliminary data.</text>
</comment>
<reference evidence="2 3" key="1">
    <citation type="journal article" date="2007" name="Int. J. Syst. Evol. Microbiol.">
        <title>Description of Pelomonas aquatica sp. nov. and Pelomonas puraquae sp. nov., isolated from industrial and haemodialysis water.</title>
        <authorList>
            <person name="Gomila M."/>
            <person name="Bowien B."/>
            <person name="Falsen E."/>
            <person name="Moore E.R."/>
            <person name="Lalucat J."/>
        </authorList>
    </citation>
    <scope>NUCLEOTIDE SEQUENCE [LARGE SCALE GENOMIC DNA]</scope>
    <source>
        <strain evidence="2 3">CCUG 52769</strain>
    </source>
</reference>
<keyword evidence="3" id="KW-1185">Reference proteome</keyword>
<evidence type="ECO:0000259" key="1">
    <source>
        <dbReference type="Pfam" id="PF05144"/>
    </source>
</evidence>
<organism evidence="2 3">
    <name type="scientific">Roseateles puraquae</name>
    <dbReference type="NCBI Taxonomy" id="431059"/>
    <lineage>
        <taxon>Bacteria</taxon>
        <taxon>Pseudomonadati</taxon>
        <taxon>Pseudomonadota</taxon>
        <taxon>Betaproteobacteria</taxon>
        <taxon>Burkholderiales</taxon>
        <taxon>Sphaerotilaceae</taxon>
        <taxon>Roseateles</taxon>
    </lineage>
</organism>
<evidence type="ECO:0000313" key="3">
    <source>
        <dbReference type="Proteomes" id="UP000197446"/>
    </source>
</evidence>
<dbReference type="OrthoDB" id="8887548at2"/>
<feature type="domain" description="Replication-associated protein G2P N-terminal" evidence="1">
    <location>
        <begin position="6"/>
        <end position="222"/>
    </location>
</feature>
<gene>
    <name evidence="2" type="ORF">CDO81_15280</name>
</gene>
<dbReference type="NCBIfam" id="TIGR01629">
    <property type="entry name" value="rep_II_X"/>
    <property type="match status" value="1"/>
</dbReference>
<dbReference type="Proteomes" id="UP000197446">
    <property type="component" value="Unassembled WGS sequence"/>
</dbReference>
<dbReference type="InterPro" id="IPR006516">
    <property type="entry name" value="G2P"/>
</dbReference>
<protein>
    <recommendedName>
        <fullName evidence="1">Replication-associated protein G2P N-terminal domain-containing protein</fullName>
    </recommendedName>
</protein>
<name>A0A254N9B3_9BURK</name>
<dbReference type="InterPro" id="IPR022686">
    <property type="entry name" value="G2P_N"/>
</dbReference>
<sequence>MTTPLIDTAKVRVAVNHQPWLERQIEAYRAGQRSSVNRALASNYRRFSVPGAYGASASVQSILGGTALVIECSLPRFLTGQNVFGSIQILPQVVQVVDAVLSYLNIVPTDDESTAIAEGRIGLNRVDITAHARLGNETRVRRMIKALKATLAFTKANFSCYGDETLYIGQNSDYKTLKLYDKAGEIAAHPLPANHPQRELVSEAVRGLLRVELCLRRRFLLERGWTEVRLFDAKAARRLLVSELKALTIKHTGAPSTQIFEPSATLSSLDNSLVAAHLAGVDVQDLLPSRRQLNAHRQTIAAATAIDILVPVAASRRISSVDPTMIRNNLVRRFDERAVGLREALGVQPAEARANGVAAAD</sequence>
<dbReference type="AlphaFoldDB" id="A0A254N9B3"/>